<keyword evidence="3 7" id="KW-0732">Signal</keyword>
<gene>
    <name evidence="11" type="ORF">A2310_01450</name>
</gene>
<keyword evidence="2" id="KW-0812">Transmembrane</keyword>
<dbReference type="InterPro" id="IPR004846">
    <property type="entry name" value="T2SS/T3SS_dom"/>
</dbReference>
<dbReference type="Pfam" id="PF21305">
    <property type="entry name" value="type_II_gspD_N0"/>
    <property type="match status" value="1"/>
</dbReference>
<protein>
    <submittedName>
        <fullName evidence="11">Uncharacterized protein</fullName>
    </submittedName>
</protein>
<dbReference type="InterPro" id="IPR051808">
    <property type="entry name" value="Type_IV_pilus_biogenesis"/>
</dbReference>
<dbReference type="InterPro" id="IPR001775">
    <property type="entry name" value="GspD/PilQ"/>
</dbReference>
<proteinExistence type="inferred from homology"/>
<evidence type="ECO:0000259" key="10">
    <source>
        <dbReference type="Pfam" id="PF21305"/>
    </source>
</evidence>
<dbReference type="STRING" id="1802579.A2310_01450"/>
<dbReference type="PRINTS" id="PR00811">
    <property type="entry name" value="BCTERIALGSPD"/>
</dbReference>
<dbReference type="Gene3D" id="3.30.1370.130">
    <property type="match status" value="1"/>
</dbReference>
<feature type="domain" description="NolW-like" evidence="9">
    <location>
        <begin position="113"/>
        <end position="174"/>
    </location>
</feature>
<evidence type="ECO:0000256" key="5">
    <source>
        <dbReference type="RuleBase" id="RU004003"/>
    </source>
</evidence>
<dbReference type="InterPro" id="IPR038591">
    <property type="entry name" value="NolW-like_sf"/>
</dbReference>
<dbReference type="Proteomes" id="UP000178417">
    <property type="component" value="Unassembled WGS sequence"/>
</dbReference>
<dbReference type="Pfam" id="PF00263">
    <property type="entry name" value="Secretin"/>
    <property type="match status" value="1"/>
</dbReference>
<reference evidence="11 12" key="1">
    <citation type="journal article" date="2016" name="Nat. Commun.">
        <title>Thousands of microbial genomes shed light on interconnected biogeochemical processes in an aquifer system.</title>
        <authorList>
            <person name="Anantharaman K."/>
            <person name="Brown C.T."/>
            <person name="Hug L.A."/>
            <person name="Sharon I."/>
            <person name="Castelle C.J."/>
            <person name="Probst A.J."/>
            <person name="Thomas B.C."/>
            <person name="Singh A."/>
            <person name="Wilkins M.J."/>
            <person name="Karaoz U."/>
            <person name="Brodie E.L."/>
            <person name="Williams K.H."/>
            <person name="Hubbard S.S."/>
            <person name="Banfield J.F."/>
        </authorList>
    </citation>
    <scope>NUCLEOTIDE SEQUENCE [LARGE SCALE GENOMIC DNA]</scope>
</reference>
<sequence length="425" mass="46694">MTNYKRNFVFICILIFIFSITAFSAPEEQYQGVSVNNGLLSFKLKDADIKSVLQIFAKQLHKNIVAGDGVKGTVTLSFSNVKPQEGLEAVLRAKSFDWFQEGDTIVVSNKKTVKTFLLQYANALEVKVALDLLMIEGDQVSANDSYNALIVKTSSDNMSRIERAIQDMDVPPTQVMVEVNIIEFKSGDVGNLGMDVKYSSKNNPNNNAQTKNLAGKPSDATPVGLYAQVVSSNIESYLSTVLTKTGYDLIAAPRIATVNHKAASILIGSKLGYKTVTITQTGTVQEVHFLETGTKLVITPHVSDDGYIRMTIAPKISEGYVIDDLPAENTTETQNEVMVKSGQTIIIGGLTKNKEAKTEIGIPLLMNIPIIGSLFKKTSIDNEKRELLVTITPKIMTPEYLDEMQEQMNVIKKQQTSKNSNLILP</sequence>
<comment type="caution">
    <text evidence="11">The sequence shown here is derived from an EMBL/GenBank/DDBJ whole genome shotgun (WGS) entry which is preliminary data.</text>
</comment>
<keyword evidence="6" id="KW-0813">Transport</keyword>
<keyword evidence="4" id="KW-0472">Membrane</keyword>
<evidence type="ECO:0000256" key="3">
    <source>
        <dbReference type="ARBA" id="ARBA00022729"/>
    </source>
</evidence>
<organism evidence="11 12">
    <name type="scientific">candidate division WOR-1 bacterium RIFOXYB2_FULL_37_13</name>
    <dbReference type="NCBI Taxonomy" id="1802579"/>
    <lineage>
        <taxon>Bacteria</taxon>
        <taxon>Bacillati</taxon>
        <taxon>Saganbacteria</taxon>
    </lineage>
</organism>
<dbReference type="GO" id="GO:0009279">
    <property type="term" value="C:cell outer membrane"/>
    <property type="evidence" value="ECO:0007669"/>
    <property type="project" value="UniProtKB-SubCell"/>
</dbReference>
<dbReference type="GO" id="GO:0009306">
    <property type="term" value="P:protein secretion"/>
    <property type="evidence" value="ECO:0007669"/>
    <property type="project" value="InterPro"/>
</dbReference>
<evidence type="ECO:0000256" key="2">
    <source>
        <dbReference type="ARBA" id="ARBA00022692"/>
    </source>
</evidence>
<comment type="similarity">
    <text evidence="5">Belongs to the bacterial secretin family.</text>
</comment>
<dbReference type="Gene3D" id="3.30.1370.120">
    <property type="match status" value="1"/>
</dbReference>
<name>A0A1F4SP63_UNCSA</name>
<evidence type="ECO:0000256" key="6">
    <source>
        <dbReference type="RuleBase" id="RU004004"/>
    </source>
</evidence>
<dbReference type="PANTHER" id="PTHR30604">
    <property type="entry name" value="PROTEIN TRANSPORT PROTEIN HOFQ"/>
    <property type="match status" value="1"/>
</dbReference>
<feature type="domain" description="Type II/III secretion system secretin-like" evidence="8">
    <location>
        <begin position="247"/>
        <end position="396"/>
    </location>
</feature>
<evidence type="ECO:0000313" key="11">
    <source>
        <dbReference type="EMBL" id="OGC22244.1"/>
    </source>
</evidence>
<dbReference type="EMBL" id="MEUB01000030">
    <property type="protein sequence ID" value="OGC22244.1"/>
    <property type="molecule type" value="Genomic_DNA"/>
</dbReference>
<evidence type="ECO:0000256" key="7">
    <source>
        <dbReference type="SAM" id="SignalP"/>
    </source>
</evidence>
<evidence type="ECO:0000313" key="12">
    <source>
        <dbReference type="Proteomes" id="UP000178417"/>
    </source>
</evidence>
<evidence type="ECO:0000256" key="1">
    <source>
        <dbReference type="ARBA" id="ARBA00004370"/>
    </source>
</evidence>
<accession>A0A1F4SP63</accession>
<feature type="domain" description="GspD-like N0" evidence="10">
    <location>
        <begin position="43"/>
        <end position="96"/>
    </location>
</feature>
<dbReference type="InterPro" id="IPR005644">
    <property type="entry name" value="NolW-like"/>
</dbReference>
<feature type="chain" id="PRO_5009514415" evidence="7">
    <location>
        <begin position="25"/>
        <end position="425"/>
    </location>
</feature>
<evidence type="ECO:0000256" key="4">
    <source>
        <dbReference type="ARBA" id="ARBA00023136"/>
    </source>
</evidence>
<dbReference type="InterPro" id="IPR049371">
    <property type="entry name" value="GspD-like_N0"/>
</dbReference>
<dbReference type="AlphaFoldDB" id="A0A1F4SP63"/>
<evidence type="ECO:0000259" key="9">
    <source>
        <dbReference type="Pfam" id="PF03958"/>
    </source>
</evidence>
<dbReference type="Pfam" id="PF03958">
    <property type="entry name" value="Secretin_N"/>
    <property type="match status" value="1"/>
</dbReference>
<feature type="signal peptide" evidence="7">
    <location>
        <begin position="1"/>
        <end position="24"/>
    </location>
</feature>
<dbReference type="PANTHER" id="PTHR30604:SF1">
    <property type="entry name" value="DNA UTILIZATION PROTEIN HOFQ"/>
    <property type="match status" value="1"/>
</dbReference>
<evidence type="ECO:0000259" key="8">
    <source>
        <dbReference type="Pfam" id="PF00263"/>
    </source>
</evidence>
<comment type="subcellular location">
    <subcellularLocation>
        <location evidence="6">Cell outer membrane</location>
    </subcellularLocation>
    <subcellularLocation>
        <location evidence="1">Membrane</location>
    </subcellularLocation>
</comment>